<keyword evidence="3" id="KW-1185">Reference proteome</keyword>
<name>A0A5J5EUE8_9PEZI</name>
<protein>
    <recommendedName>
        <fullName evidence="4">Secreted protein</fullName>
    </recommendedName>
</protein>
<organism evidence="2 3">
    <name type="scientific">Sphaerosporella brunnea</name>
    <dbReference type="NCBI Taxonomy" id="1250544"/>
    <lineage>
        <taxon>Eukaryota</taxon>
        <taxon>Fungi</taxon>
        <taxon>Dikarya</taxon>
        <taxon>Ascomycota</taxon>
        <taxon>Pezizomycotina</taxon>
        <taxon>Pezizomycetes</taxon>
        <taxon>Pezizales</taxon>
        <taxon>Pyronemataceae</taxon>
        <taxon>Sphaerosporella</taxon>
    </lineage>
</organism>
<dbReference type="EMBL" id="VXIS01000108">
    <property type="protein sequence ID" value="KAA8904479.1"/>
    <property type="molecule type" value="Genomic_DNA"/>
</dbReference>
<keyword evidence="1" id="KW-0732">Signal</keyword>
<evidence type="ECO:0000256" key="1">
    <source>
        <dbReference type="SAM" id="SignalP"/>
    </source>
</evidence>
<dbReference type="AlphaFoldDB" id="A0A5J5EUE8"/>
<accession>A0A5J5EUE8</accession>
<reference evidence="2 3" key="1">
    <citation type="submission" date="2019-09" db="EMBL/GenBank/DDBJ databases">
        <title>Draft genome of the ectomycorrhizal ascomycete Sphaerosporella brunnea.</title>
        <authorList>
            <consortium name="DOE Joint Genome Institute"/>
            <person name="Benucci G.M."/>
            <person name="Marozzi G."/>
            <person name="Antonielli L."/>
            <person name="Sanchez S."/>
            <person name="Marco P."/>
            <person name="Wang X."/>
            <person name="Falini L.B."/>
            <person name="Barry K."/>
            <person name="Haridas S."/>
            <person name="Lipzen A."/>
            <person name="Labutti K."/>
            <person name="Grigoriev I.V."/>
            <person name="Murat C."/>
            <person name="Martin F."/>
            <person name="Albertini E."/>
            <person name="Donnini D."/>
            <person name="Bonito G."/>
        </authorList>
    </citation>
    <scope>NUCLEOTIDE SEQUENCE [LARGE SCALE GENOMIC DNA]</scope>
    <source>
        <strain evidence="2 3">Sb_GMNB300</strain>
    </source>
</reference>
<feature type="signal peptide" evidence="1">
    <location>
        <begin position="1"/>
        <end position="16"/>
    </location>
</feature>
<evidence type="ECO:0008006" key="4">
    <source>
        <dbReference type="Google" id="ProtNLM"/>
    </source>
</evidence>
<evidence type="ECO:0000313" key="2">
    <source>
        <dbReference type="EMBL" id="KAA8904479.1"/>
    </source>
</evidence>
<dbReference type="InParanoid" id="A0A5J5EUE8"/>
<comment type="caution">
    <text evidence="2">The sequence shown here is derived from an EMBL/GenBank/DDBJ whole genome shotgun (WGS) entry which is preliminary data.</text>
</comment>
<sequence>MLLSLDLLLLRSAGFQSPVWHLLHPSPAAPTSPCVFFFLLFGWRQRVNSGFDSVHVCAAAFVGKLTESPVRCRMATPVFCVHIPTTLGGTHLVLLIGFDIPRTAHQSRGWLRCSLRIIIAAIRVNDDNRSSVVPRDWFCMSMMHTYIACGPRNV</sequence>
<dbReference type="Proteomes" id="UP000326924">
    <property type="component" value="Unassembled WGS sequence"/>
</dbReference>
<evidence type="ECO:0000313" key="3">
    <source>
        <dbReference type="Proteomes" id="UP000326924"/>
    </source>
</evidence>
<feature type="chain" id="PRO_5023815826" description="Secreted protein" evidence="1">
    <location>
        <begin position="17"/>
        <end position="154"/>
    </location>
</feature>
<proteinExistence type="predicted"/>
<gene>
    <name evidence="2" type="ORF">FN846DRAFT_31135</name>
</gene>